<keyword evidence="1" id="KW-0143">Chaperone</keyword>
<feature type="compositionally biased region" description="Basic and acidic residues" evidence="2">
    <location>
        <begin position="825"/>
        <end position="846"/>
    </location>
</feature>
<evidence type="ECO:0000313" key="4">
    <source>
        <dbReference type="EMBL" id="CAI5762816.1"/>
    </source>
</evidence>
<feature type="region of interest" description="Disordered" evidence="2">
    <location>
        <begin position="57"/>
        <end position="77"/>
    </location>
</feature>
<feature type="region of interest" description="Disordered" evidence="2">
    <location>
        <begin position="775"/>
        <end position="862"/>
    </location>
</feature>
<keyword evidence="5" id="KW-1185">Reference proteome</keyword>
<feature type="compositionally biased region" description="Low complexity" evidence="2">
    <location>
        <begin position="147"/>
        <end position="180"/>
    </location>
</feature>
<feature type="compositionally biased region" description="Acidic residues" evidence="2">
    <location>
        <begin position="132"/>
        <end position="145"/>
    </location>
</feature>
<feature type="compositionally biased region" description="Basic and acidic residues" evidence="2">
    <location>
        <begin position="367"/>
        <end position="392"/>
    </location>
</feature>
<reference evidence="4" key="1">
    <citation type="submission" date="2022-12" db="EMBL/GenBank/DDBJ databases">
        <authorList>
            <person name="Alioto T."/>
            <person name="Alioto T."/>
            <person name="Gomez Garrido J."/>
        </authorList>
    </citation>
    <scope>NUCLEOTIDE SEQUENCE</scope>
</reference>
<dbReference type="FunFam" id="1.10.287.110:FF:000021">
    <property type="entry name" value="DnaJ (Hsp40) homolog, subfamily B, member 2"/>
    <property type="match status" value="1"/>
</dbReference>
<name>A0AA35JMN0_9SAUR</name>
<feature type="region of interest" description="Disordered" evidence="2">
    <location>
        <begin position="731"/>
        <end position="756"/>
    </location>
</feature>
<dbReference type="AlphaFoldDB" id="A0AA35JMN0"/>
<dbReference type="Gene3D" id="1.10.287.110">
    <property type="entry name" value="DnaJ domain"/>
    <property type="match status" value="2"/>
</dbReference>
<feature type="compositionally biased region" description="Basic and acidic residues" evidence="2">
    <location>
        <begin position="288"/>
        <end position="301"/>
    </location>
</feature>
<feature type="compositionally biased region" description="Basic residues" evidence="2">
    <location>
        <begin position="393"/>
        <end position="403"/>
    </location>
</feature>
<evidence type="ECO:0000256" key="2">
    <source>
        <dbReference type="SAM" id="MobiDB-lite"/>
    </source>
</evidence>
<dbReference type="CDD" id="cd06257">
    <property type="entry name" value="DnaJ"/>
    <property type="match status" value="2"/>
</dbReference>
<sequence length="887" mass="99637">MENEYTKGCVNHQEKSIETVRASLSTGQTKDEKDYYEVLGIPQGATHHDIKTAYREKLKKWHPDKNPDNKKEAEEKSKEIMEAYKVLSNCVMPAHEKYKSNTVDKKDHTKSDKPSSQDDELSVENDKSSCSEYDDSTFESDDESSSSEHYSTLNSDESNESSSESSSECSRSSSKSSEPNSESDSESNDPGQKPSKPLPLHPRRKPHKRHRAKHNQLPPEKKDFPVGKGKQTQDGRRRLQTREKNLPVENSALHTRSSKSGKEPLVENSESNNGKRKAPTEKNGAYAEKARQQSEDWETHTGKAKLPKLKTELHGESKLHTGKTKQRHEKSESSTKNKLRNGEADAPPGKHEMQTEKFSAQKRRSHPGREPDRGIEQCAGQKERSDKQEPRIGHLRYTRRKTSPNKSKEMSGRMTKLISPKLKDGKAIRSQKGELQAGEKKTHAGKSKANVQKKALSDEKSRMKVQKNELHAVKNNMAVQKKQLNAAKSKVQLQNSDGRGSQRQKQRLWAAGLYDIKKAYRKNALKWHPDKNPGNKEYAEKKFKEIAEAYEVLSDSYKRDLYDLYGLEGLIGLSTGAGFYPSATETPDFMFTFRDADEVFREFFEGQDPFSELCEELSPYTDLQGGIPQWVVPGCTTYSYCSYSSPFQTDFFTTFGPGAELGIGFCSVSTSTKYINGKRITTRRILENGQERMEIDADGELKVAEVHGLTNDDLKATVELIQPEQHEILRSSATDIPTPPRPQSAGFSFAHPEDEDKELHRATLAYSLSEMETVGQQHLAGAPRDSSRKRRGSARRAHKRTPGPSEEVAGAPFPIRARSPGAGDNTKEDKPAEGPKGRGCAEEPEKQQLALPAAPEENDSVLSDMRYVFPDIIPSHRERESIMCTVL</sequence>
<dbReference type="SMART" id="SM00271">
    <property type="entry name" value="DnaJ"/>
    <property type="match status" value="2"/>
</dbReference>
<dbReference type="Pfam" id="PF00226">
    <property type="entry name" value="DnaJ"/>
    <property type="match status" value="2"/>
</dbReference>
<dbReference type="InterPro" id="IPR036869">
    <property type="entry name" value="J_dom_sf"/>
</dbReference>
<proteinExistence type="predicted"/>
<feature type="compositionally biased region" description="Basic and acidic residues" evidence="2">
    <location>
        <begin position="309"/>
        <end position="319"/>
    </location>
</feature>
<organism evidence="4 5">
    <name type="scientific">Podarcis lilfordi</name>
    <name type="common">Lilford's wall lizard</name>
    <dbReference type="NCBI Taxonomy" id="74358"/>
    <lineage>
        <taxon>Eukaryota</taxon>
        <taxon>Metazoa</taxon>
        <taxon>Chordata</taxon>
        <taxon>Craniata</taxon>
        <taxon>Vertebrata</taxon>
        <taxon>Euteleostomi</taxon>
        <taxon>Lepidosauria</taxon>
        <taxon>Squamata</taxon>
        <taxon>Bifurcata</taxon>
        <taxon>Unidentata</taxon>
        <taxon>Episquamata</taxon>
        <taxon>Laterata</taxon>
        <taxon>Lacertibaenia</taxon>
        <taxon>Lacertidae</taxon>
        <taxon>Podarcis</taxon>
    </lineage>
</organism>
<feature type="compositionally biased region" description="Basic and acidic residues" evidence="2">
    <location>
        <begin position="219"/>
        <end position="246"/>
    </location>
</feature>
<protein>
    <recommendedName>
        <fullName evidence="3">J domain-containing protein</fullName>
    </recommendedName>
</protein>
<feature type="domain" description="J" evidence="3">
    <location>
        <begin position="494"/>
        <end position="566"/>
    </location>
</feature>
<feature type="compositionally biased region" description="Basic residues" evidence="2">
    <location>
        <begin position="201"/>
        <end position="214"/>
    </location>
</feature>
<evidence type="ECO:0000313" key="5">
    <source>
        <dbReference type="Proteomes" id="UP001178461"/>
    </source>
</evidence>
<dbReference type="PROSITE" id="PS50076">
    <property type="entry name" value="DNAJ_2"/>
    <property type="match status" value="2"/>
</dbReference>
<feature type="region of interest" description="Disordered" evidence="2">
    <location>
        <begin position="95"/>
        <end position="462"/>
    </location>
</feature>
<dbReference type="EMBL" id="OX395126">
    <property type="protein sequence ID" value="CAI5762816.1"/>
    <property type="molecule type" value="Genomic_DNA"/>
</dbReference>
<dbReference type="PROSITE" id="PS00636">
    <property type="entry name" value="DNAJ_1"/>
    <property type="match status" value="1"/>
</dbReference>
<evidence type="ECO:0000259" key="3">
    <source>
        <dbReference type="PROSITE" id="PS50076"/>
    </source>
</evidence>
<dbReference type="GO" id="GO:0005737">
    <property type="term" value="C:cytoplasm"/>
    <property type="evidence" value="ECO:0007669"/>
    <property type="project" value="UniProtKB-ARBA"/>
</dbReference>
<gene>
    <name evidence="4" type="ORF">PODLI_1B035496</name>
</gene>
<dbReference type="PANTHER" id="PTHR45168:SF1">
    <property type="entry name" value="DNAJ HOMOLOG SUBFAMILY B MEMBER 2"/>
    <property type="match status" value="1"/>
</dbReference>
<feature type="domain" description="J" evidence="3">
    <location>
        <begin position="34"/>
        <end position="99"/>
    </location>
</feature>
<dbReference type="SUPFAM" id="SSF46565">
    <property type="entry name" value="Chaperone J-domain"/>
    <property type="match status" value="2"/>
</dbReference>
<dbReference type="InterPro" id="IPR018253">
    <property type="entry name" value="DnaJ_domain_CS"/>
</dbReference>
<dbReference type="PANTHER" id="PTHR45168">
    <property type="entry name" value="DNAJ HOMOLOG SUBFAMILY B MEMBER 2"/>
    <property type="match status" value="1"/>
</dbReference>
<feature type="compositionally biased region" description="Basic and acidic residues" evidence="2">
    <location>
        <begin position="95"/>
        <end position="116"/>
    </location>
</feature>
<dbReference type="PRINTS" id="PR00625">
    <property type="entry name" value="JDOMAIN"/>
</dbReference>
<feature type="compositionally biased region" description="Basic and acidic residues" evidence="2">
    <location>
        <begin position="329"/>
        <end position="355"/>
    </location>
</feature>
<dbReference type="InterPro" id="IPR043183">
    <property type="entry name" value="DNJB2/6-like"/>
</dbReference>
<dbReference type="GO" id="GO:0051082">
    <property type="term" value="F:unfolded protein binding"/>
    <property type="evidence" value="ECO:0007669"/>
    <property type="project" value="InterPro"/>
</dbReference>
<dbReference type="GO" id="GO:0030544">
    <property type="term" value="F:Hsp70 protein binding"/>
    <property type="evidence" value="ECO:0007669"/>
    <property type="project" value="InterPro"/>
</dbReference>
<evidence type="ECO:0000256" key="1">
    <source>
        <dbReference type="ARBA" id="ARBA00023186"/>
    </source>
</evidence>
<accession>A0AA35JMN0</accession>
<dbReference type="InterPro" id="IPR001623">
    <property type="entry name" value="DnaJ_domain"/>
</dbReference>
<dbReference type="Proteomes" id="UP001178461">
    <property type="component" value="Chromosome 1"/>
</dbReference>
<feature type="compositionally biased region" description="Basic residues" evidence="2">
    <location>
        <begin position="787"/>
        <end position="801"/>
    </location>
</feature>